<dbReference type="GO" id="GO:0004806">
    <property type="term" value="F:triacylglycerol lipase activity"/>
    <property type="evidence" value="ECO:0007669"/>
    <property type="project" value="InterPro"/>
</dbReference>
<accession>X6MML6</accession>
<evidence type="ECO:0000256" key="3">
    <source>
        <dbReference type="ARBA" id="ARBA00023098"/>
    </source>
</evidence>
<feature type="active site" description="Nucleophile" evidence="4">
    <location>
        <position position="220"/>
    </location>
</feature>
<feature type="domain" description="PNPLA" evidence="6">
    <location>
        <begin position="187"/>
        <end position="389"/>
    </location>
</feature>
<feature type="transmembrane region" description="Helical" evidence="5">
    <location>
        <begin position="187"/>
        <end position="207"/>
    </location>
</feature>
<evidence type="ECO:0000256" key="5">
    <source>
        <dbReference type="SAM" id="Phobius"/>
    </source>
</evidence>
<evidence type="ECO:0000256" key="4">
    <source>
        <dbReference type="PROSITE-ProRule" id="PRU01161"/>
    </source>
</evidence>
<evidence type="ECO:0000313" key="8">
    <source>
        <dbReference type="Proteomes" id="UP000023152"/>
    </source>
</evidence>
<feature type="short sequence motif" description="GXSXG" evidence="4">
    <location>
        <begin position="218"/>
        <end position="222"/>
    </location>
</feature>
<keyword evidence="5" id="KW-0812">Transmembrane</keyword>
<feature type="active site" description="Proton acceptor" evidence="4">
    <location>
        <position position="376"/>
    </location>
</feature>
<keyword evidence="1 4" id="KW-0378">Hydrolase</keyword>
<dbReference type="OrthoDB" id="10049244at2759"/>
<comment type="caution">
    <text evidence="7">The sequence shown here is derived from an EMBL/GenBank/DDBJ whole genome shotgun (WGS) entry which is preliminary data.</text>
</comment>
<dbReference type="EMBL" id="ASPP01020097">
    <property type="protein sequence ID" value="ETO14325.1"/>
    <property type="molecule type" value="Genomic_DNA"/>
</dbReference>
<feature type="transmembrane region" description="Helical" evidence="5">
    <location>
        <begin position="143"/>
        <end position="167"/>
    </location>
</feature>
<keyword evidence="5" id="KW-1133">Transmembrane helix</keyword>
<evidence type="ECO:0000256" key="2">
    <source>
        <dbReference type="ARBA" id="ARBA00022963"/>
    </source>
</evidence>
<keyword evidence="2 4" id="KW-0442">Lipid degradation</keyword>
<dbReference type="AlphaFoldDB" id="X6MML6"/>
<keyword evidence="8" id="KW-1185">Reference proteome</keyword>
<dbReference type="GO" id="GO:0016042">
    <property type="term" value="P:lipid catabolic process"/>
    <property type="evidence" value="ECO:0007669"/>
    <property type="project" value="UniProtKB-UniRule"/>
</dbReference>
<comment type="caution">
    <text evidence="4">Lacks conserved residue(s) required for the propagation of feature annotation.</text>
</comment>
<feature type="transmembrane region" description="Helical" evidence="5">
    <location>
        <begin position="322"/>
        <end position="347"/>
    </location>
</feature>
<organism evidence="7 8">
    <name type="scientific">Reticulomyxa filosa</name>
    <dbReference type="NCBI Taxonomy" id="46433"/>
    <lineage>
        <taxon>Eukaryota</taxon>
        <taxon>Sar</taxon>
        <taxon>Rhizaria</taxon>
        <taxon>Retaria</taxon>
        <taxon>Foraminifera</taxon>
        <taxon>Monothalamids</taxon>
        <taxon>Reticulomyxidae</taxon>
        <taxon>Reticulomyxa</taxon>
    </lineage>
</organism>
<dbReference type="Gene3D" id="3.40.1090.10">
    <property type="entry name" value="Cytosolic phospholipase A2 catalytic domain"/>
    <property type="match status" value="2"/>
</dbReference>
<dbReference type="InterPro" id="IPR002641">
    <property type="entry name" value="PNPLA_dom"/>
</dbReference>
<dbReference type="InterPro" id="IPR050301">
    <property type="entry name" value="NTE"/>
</dbReference>
<sequence length="599" mass="67976">MYQCVYVYVQWAWLKKRYDSSDPVSLMQKSSRYVFHSNIRNHDRGVSTQEADASSQALQSSLQRPYLPLQELMEFVRSRIMRNYCGINNAELYSVTRIGTKKLITDFNDHIIQALEAIANTEDPDITVSEKIVFFQETRHGSFFFFFQFVFCHILSFLLGRSALLLSGGAGLGKYATTSFRDANHKFVTICVCATGVFHFGVVLALARKNLMPKIICGSSAGAIIASIVATKPTDEMIAFITDPNKQHLNYLRKESHKTWLEAWAVHLRRLWRTGNLLDVMVLREAVRANIGDLTFLEAYEKTGRILNITVTGADANSMPRLLNYLTAPNVVIWSAVVASCAIPLVFGPQELYVKQTTSDSFGNESSMIHRVFLQDGSIAHDLPMNRLQQLFNVDNFIVSQVNPHLVPFLFHSIKAPIPLFDRLFRFLGNEFHLYISSLLVNLRELGILRGFQTLDMLISQRYTGDVTIVPDVKSSDYFKLLSNPSPNDVLQCIDLSQRAVWKMMSRIEGLCAIEICLDDCLQKLRAEALLLQSRINEQLIYSSMNNLADLTSPHDVGVIHEDAQDESNTNVEQKNIRPKSNMVNFTLYLNMFLFFVSS</sequence>
<dbReference type="InterPro" id="IPR021771">
    <property type="entry name" value="Triacylglycerol_lipase_N"/>
</dbReference>
<proteinExistence type="predicted"/>
<dbReference type="PROSITE" id="PS51635">
    <property type="entry name" value="PNPLA"/>
    <property type="match status" value="1"/>
</dbReference>
<dbReference type="PANTHER" id="PTHR14226:SF10">
    <property type="entry name" value="TRIACYLGLYCEROL LIPASE 4-RELATED"/>
    <property type="match status" value="1"/>
</dbReference>
<evidence type="ECO:0000259" key="6">
    <source>
        <dbReference type="PROSITE" id="PS51635"/>
    </source>
</evidence>
<dbReference type="PANTHER" id="PTHR14226">
    <property type="entry name" value="NEUROPATHY TARGET ESTERASE/SWISS CHEESE D.MELANOGASTER"/>
    <property type="match status" value="1"/>
</dbReference>
<dbReference type="Pfam" id="PF01734">
    <property type="entry name" value="Patatin"/>
    <property type="match status" value="1"/>
</dbReference>
<dbReference type="InterPro" id="IPR016035">
    <property type="entry name" value="Acyl_Trfase/lysoPLipase"/>
</dbReference>
<evidence type="ECO:0000313" key="7">
    <source>
        <dbReference type="EMBL" id="ETO14325.1"/>
    </source>
</evidence>
<keyword evidence="3 4" id="KW-0443">Lipid metabolism</keyword>
<reference evidence="7 8" key="1">
    <citation type="journal article" date="2013" name="Curr. Biol.">
        <title>The Genome of the Foraminiferan Reticulomyxa filosa.</title>
        <authorList>
            <person name="Glockner G."/>
            <person name="Hulsmann N."/>
            <person name="Schleicher M."/>
            <person name="Noegel A.A."/>
            <person name="Eichinger L."/>
            <person name="Gallinger C."/>
            <person name="Pawlowski J."/>
            <person name="Sierra R."/>
            <person name="Euteneuer U."/>
            <person name="Pillet L."/>
            <person name="Moustafa A."/>
            <person name="Platzer M."/>
            <person name="Groth M."/>
            <person name="Szafranski K."/>
            <person name="Schliwa M."/>
        </authorList>
    </citation>
    <scope>NUCLEOTIDE SEQUENCE [LARGE SCALE GENOMIC DNA]</scope>
</reference>
<evidence type="ECO:0000256" key="1">
    <source>
        <dbReference type="ARBA" id="ARBA00022801"/>
    </source>
</evidence>
<keyword evidence="5" id="KW-0472">Membrane</keyword>
<dbReference type="Proteomes" id="UP000023152">
    <property type="component" value="Unassembled WGS sequence"/>
</dbReference>
<dbReference type="Pfam" id="PF11815">
    <property type="entry name" value="DUF3336"/>
    <property type="match status" value="1"/>
</dbReference>
<dbReference type="SUPFAM" id="SSF52151">
    <property type="entry name" value="FabD/lysophospholipase-like"/>
    <property type="match status" value="1"/>
</dbReference>
<name>X6MML6_RETFI</name>
<protein>
    <recommendedName>
        <fullName evidence="6">PNPLA domain-containing protein</fullName>
    </recommendedName>
</protein>
<gene>
    <name evidence="7" type="ORF">RFI_23048</name>
</gene>